<evidence type="ECO:0000256" key="3">
    <source>
        <dbReference type="ARBA" id="ARBA00023242"/>
    </source>
</evidence>
<dbReference type="AlphaFoldDB" id="A0A8K0L1U5"/>
<reference evidence="6" key="1">
    <citation type="submission" date="2021-07" db="EMBL/GenBank/DDBJ databases">
        <title>Elsinoe batatas strain:CRI-CJ2 Genome sequencing and assembly.</title>
        <authorList>
            <person name="Huang L."/>
        </authorList>
    </citation>
    <scope>NUCLEOTIDE SEQUENCE</scope>
    <source>
        <strain evidence="6">CRI-CJ2</strain>
    </source>
</reference>
<keyword evidence="2" id="KW-0479">Metal-binding</keyword>
<proteinExistence type="predicted"/>
<dbReference type="Gene3D" id="4.10.240.10">
    <property type="entry name" value="Zn(2)-C6 fungal-type DNA-binding domain"/>
    <property type="match status" value="1"/>
</dbReference>
<dbReference type="PROSITE" id="PS00463">
    <property type="entry name" value="ZN2_CY6_FUNGAL_1"/>
    <property type="match status" value="1"/>
</dbReference>
<evidence type="ECO:0000313" key="6">
    <source>
        <dbReference type="EMBL" id="KAG8627507.1"/>
    </source>
</evidence>
<evidence type="ECO:0000259" key="5">
    <source>
        <dbReference type="PROSITE" id="PS50048"/>
    </source>
</evidence>
<dbReference type="CDD" id="cd00067">
    <property type="entry name" value="GAL4"/>
    <property type="match status" value="1"/>
</dbReference>
<dbReference type="GO" id="GO:0000981">
    <property type="term" value="F:DNA-binding transcription factor activity, RNA polymerase II-specific"/>
    <property type="evidence" value="ECO:0007669"/>
    <property type="project" value="InterPro"/>
</dbReference>
<comment type="subcellular location">
    <subcellularLocation>
        <location evidence="1">Nucleus</location>
    </subcellularLocation>
</comment>
<dbReference type="SMART" id="SM00906">
    <property type="entry name" value="Fungal_trans"/>
    <property type="match status" value="1"/>
</dbReference>
<dbReference type="GO" id="GO:0008270">
    <property type="term" value="F:zinc ion binding"/>
    <property type="evidence" value="ECO:0007669"/>
    <property type="project" value="InterPro"/>
</dbReference>
<feature type="compositionally biased region" description="Polar residues" evidence="4">
    <location>
        <begin position="837"/>
        <end position="846"/>
    </location>
</feature>
<keyword evidence="3" id="KW-0539">Nucleus</keyword>
<feature type="domain" description="Zn(2)-C6 fungal-type" evidence="5">
    <location>
        <begin position="41"/>
        <end position="72"/>
    </location>
</feature>
<dbReference type="InterPro" id="IPR036864">
    <property type="entry name" value="Zn2-C6_fun-type_DNA-bd_sf"/>
</dbReference>
<feature type="compositionally biased region" description="Polar residues" evidence="4">
    <location>
        <begin position="860"/>
        <end position="873"/>
    </location>
</feature>
<feature type="region of interest" description="Disordered" evidence="4">
    <location>
        <begin position="804"/>
        <end position="873"/>
    </location>
</feature>
<dbReference type="PANTHER" id="PTHR31001">
    <property type="entry name" value="UNCHARACTERIZED TRANSCRIPTIONAL REGULATORY PROTEIN"/>
    <property type="match status" value="1"/>
</dbReference>
<gene>
    <name evidence="6" type="ORF">KVT40_004990</name>
</gene>
<dbReference type="SUPFAM" id="SSF57701">
    <property type="entry name" value="Zn2/Cys6 DNA-binding domain"/>
    <property type="match status" value="1"/>
</dbReference>
<name>A0A8K0L1U5_9PEZI</name>
<feature type="compositionally biased region" description="Low complexity" evidence="4">
    <location>
        <begin position="819"/>
        <end position="834"/>
    </location>
</feature>
<feature type="region of interest" description="Disordered" evidence="4">
    <location>
        <begin position="634"/>
        <end position="660"/>
    </location>
</feature>
<evidence type="ECO:0000256" key="2">
    <source>
        <dbReference type="ARBA" id="ARBA00022723"/>
    </source>
</evidence>
<dbReference type="OrthoDB" id="1747771at2759"/>
<evidence type="ECO:0000313" key="7">
    <source>
        <dbReference type="Proteomes" id="UP000809789"/>
    </source>
</evidence>
<organism evidence="6 7">
    <name type="scientific">Elsinoe batatas</name>
    <dbReference type="NCBI Taxonomy" id="2601811"/>
    <lineage>
        <taxon>Eukaryota</taxon>
        <taxon>Fungi</taxon>
        <taxon>Dikarya</taxon>
        <taxon>Ascomycota</taxon>
        <taxon>Pezizomycotina</taxon>
        <taxon>Dothideomycetes</taxon>
        <taxon>Dothideomycetidae</taxon>
        <taxon>Myriangiales</taxon>
        <taxon>Elsinoaceae</taxon>
        <taxon>Elsinoe</taxon>
    </lineage>
</organism>
<dbReference type="PROSITE" id="PS50048">
    <property type="entry name" value="ZN2_CY6_FUNGAL_2"/>
    <property type="match status" value="1"/>
</dbReference>
<sequence length="873" mass="97382">MSNQDDTDLSSASQGLSGEPSRTSPSKDRKRPKQQPRQLLSCSKCRERKVKCDRTKPCSACCARGHPRDCHFVLTEGSSFGPIQQSLELRKLRAENQRLKEQLLEVRSGASLDTDDDKSGTGPSTHTLKLAQRKLGLEDPGESIYFGNPSMANVVAEIKTAGDSKKSLSLSHPLQSSTSNLLVGNPSVYPFPTIWTTGTWLQGLRSCLEPEEDILNLVDSYNEREDSILTPRLTFGMGRAEVEKFMATFEQNATSFPDTLGLLFAILATELQRIKYDARHDEMDIDKQSDDVKSQMFSSASMQALRQSSFASQPTLRNVQATTLISMYLANSGRVLDAWTLLGTTIRNAQAIGLHRNPKLIDPLPSLKDSAFRKKLWWYLLFIDQQFSMTLGRPMGISAIGDCPFAEPLTTDAAVLRLSECIDQLAILGRQMMGASPLASHRINGYLEKLKMVLDMLPEEVQFNREWMSDPSQKPDSPLDEYSAVIYCNIHSYLILLHRQRKDVSMVNTNGSFSTASTANGQTSLETNLASPEFTTTTTWSQMIASAKLILDIFHYLHTHHTASMVDWTIKHQAYTATNLLLTDASARHRFEHEHTIETAVAIFHDLAETRNDDLGQRAFDRLSEGLQQMRMAEQRRRSSATSASLPEHTMPAQDIRRDSQISTTAGQSYGANIAEHQYKSAHIPDNGPGFVEHYQPPPMSTYDQYMTQQATAGQQRRASMTYGATYPSIPAEIPRPATGIAAPNHLYHPSFVPPPVSYRHSMHMGAMLPQSYMSEPLAPGHSYAPGMIPLQPGQPIPMEMHQPGSEPQMYMSQSGGEQHIQQYPDQQPQHMHYLPQQVQYTNQQAPAAYSEPEGRPHSHSMSSQPGDQGPWQ</sequence>
<keyword evidence="7" id="KW-1185">Reference proteome</keyword>
<feature type="compositionally biased region" description="Polar residues" evidence="4">
    <location>
        <begin position="9"/>
        <end position="24"/>
    </location>
</feature>
<dbReference type="GO" id="GO:0005634">
    <property type="term" value="C:nucleus"/>
    <property type="evidence" value="ECO:0007669"/>
    <property type="project" value="UniProtKB-SubCell"/>
</dbReference>
<feature type="region of interest" description="Disordered" evidence="4">
    <location>
        <begin position="1"/>
        <end position="38"/>
    </location>
</feature>
<dbReference type="GO" id="GO:0003677">
    <property type="term" value="F:DNA binding"/>
    <property type="evidence" value="ECO:0007669"/>
    <property type="project" value="InterPro"/>
</dbReference>
<dbReference type="Pfam" id="PF04082">
    <property type="entry name" value="Fungal_trans"/>
    <property type="match status" value="1"/>
</dbReference>
<dbReference type="InterPro" id="IPR001138">
    <property type="entry name" value="Zn2Cys6_DnaBD"/>
</dbReference>
<dbReference type="GO" id="GO:0006351">
    <property type="term" value="P:DNA-templated transcription"/>
    <property type="evidence" value="ECO:0007669"/>
    <property type="project" value="InterPro"/>
</dbReference>
<protein>
    <recommendedName>
        <fullName evidence="5">Zn(2)-C6 fungal-type domain-containing protein</fullName>
    </recommendedName>
</protein>
<dbReference type="InterPro" id="IPR007219">
    <property type="entry name" value="XnlR_reg_dom"/>
</dbReference>
<evidence type="ECO:0000256" key="4">
    <source>
        <dbReference type="SAM" id="MobiDB-lite"/>
    </source>
</evidence>
<comment type="caution">
    <text evidence="6">The sequence shown here is derived from an EMBL/GenBank/DDBJ whole genome shotgun (WGS) entry which is preliminary data.</text>
</comment>
<accession>A0A8K0L1U5</accession>
<dbReference type="EMBL" id="JAESVG020000005">
    <property type="protein sequence ID" value="KAG8627507.1"/>
    <property type="molecule type" value="Genomic_DNA"/>
</dbReference>
<dbReference type="InterPro" id="IPR050613">
    <property type="entry name" value="Sec_Metabolite_Reg"/>
</dbReference>
<evidence type="ECO:0000256" key="1">
    <source>
        <dbReference type="ARBA" id="ARBA00004123"/>
    </source>
</evidence>
<dbReference type="CDD" id="cd12148">
    <property type="entry name" value="fungal_TF_MHR"/>
    <property type="match status" value="1"/>
</dbReference>
<dbReference type="Proteomes" id="UP000809789">
    <property type="component" value="Unassembled WGS sequence"/>
</dbReference>